<dbReference type="InterPro" id="IPR011044">
    <property type="entry name" value="Quino_amine_DH_bsu"/>
</dbReference>
<dbReference type="InterPro" id="IPR015943">
    <property type="entry name" value="WD40/YVTN_repeat-like_dom_sf"/>
</dbReference>
<dbReference type="Gene3D" id="2.130.10.10">
    <property type="entry name" value="YVTN repeat-like/Quinoprotein amine dehydrogenase"/>
    <property type="match status" value="5"/>
</dbReference>
<evidence type="ECO:0000313" key="6">
    <source>
        <dbReference type="Proteomes" id="UP000597444"/>
    </source>
</evidence>
<dbReference type="InterPro" id="IPR036322">
    <property type="entry name" value="WD40_repeat_dom_sf"/>
</dbReference>
<comment type="caution">
    <text evidence="5">The sequence shown here is derived from an EMBL/GenBank/DDBJ whole genome shotgun (WGS) entry which is preliminary data.</text>
</comment>
<gene>
    <name evidence="5" type="ORF">KSF_105970</name>
</gene>
<reference evidence="5" key="1">
    <citation type="submission" date="2020-10" db="EMBL/GenBank/DDBJ databases">
        <title>Taxonomic study of unclassified bacteria belonging to the class Ktedonobacteria.</title>
        <authorList>
            <person name="Yabe S."/>
            <person name="Wang C.M."/>
            <person name="Zheng Y."/>
            <person name="Sakai Y."/>
            <person name="Cavaletti L."/>
            <person name="Monciardini P."/>
            <person name="Donadio S."/>
        </authorList>
    </citation>
    <scope>NUCLEOTIDE SEQUENCE</scope>
    <source>
        <strain evidence="5">ID150040</strain>
    </source>
</reference>
<sequence length="945" mass="106044">MAQDFTRELVALINAPVSVTLILVMRDDFYPHLGRHETLADLVDASRVRIPPTLRRTELTAIMEGPARKERLRFTESLVDTIIEDILAASSTEVEGELVTDNTVLPLLEFALTRLWEERQEREMTRESYNRIGRVSGGLTVWADKAFRELDKRLQPLARAIFTKLVHLGNENQNIPHSRQRRTLSELYPEQKDAHVVIARLAEARLLITSRDPRDGEESVEIIHDVLLHEWQQLHRWIEEDRSFLSWRQEFEKRVQLWVETDPADSLLRDEGRLLRGRDLDEAERWMAERVLDFDLTQQDFITISRKSVERQRRELVSRQLAVQAEVVQHQKTHMLQRSMLLAMEAMLHFPCLEADQALRSRLALFPRPVGYLQHSGEVQALTFSPDGRFIATGSRDCRARVWKVSTGRVMTFVTHEKKTIRYSPFDPVWGAVYAVAFSPDGRYVASGSDDQTVRIWEAVGGRQVALLKHGEGYVGAVAFSPDGQYLATASGDSTAGLWETRSGRQLACLTHEGNVQSVMFSPNGHYLATASNDRTVRIWEVPSTPDFPCLSHDGPVYAVAFSPHGQYLATGSQDGTTQLWKGITPQSKSKPTVVKGHLETRLLHNGSVRAVAFSLDGQYLATASGDHTTRIWHIPSGNLIVQLSHEEAVVDVVFSPDTRYLATASADGTAGIWEVPSGRRLFRLTHLYAVMAVAFSPDGKYIATVSEVGSYKGHDLVTAPAKVWEVNSGQCKAYFIHDYLNESQGTSKRLLDVNFSSDGRYLVTAGGNFLDPGAAEIWDLSSGTRHAHLPHELEVRTAVFSPDGRYVATASNDWTAGLWEVSSGRRLARLAHEKAVHAVAFSSDGTYLATASWDGTAGIWEVPSGRQLARVTHESEVYAAIFSPGDTYLITASKDGTAKVWLWKPQDLINEASSRLTYDLTPEEWRMYMGDEPYTSAIVRCKNR</sequence>
<dbReference type="AlphaFoldDB" id="A0A8J3IZ18"/>
<feature type="repeat" description="WD" evidence="3">
    <location>
        <begin position="433"/>
        <end position="467"/>
    </location>
</feature>
<evidence type="ECO:0000256" key="2">
    <source>
        <dbReference type="ARBA" id="ARBA00022737"/>
    </source>
</evidence>
<dbReference type="PROSITE" id="PS00678">
    <property type="entry name" value="WD_REPEATS_1"/>
    <property type="match status" value="5"/>
</dbReference>
<dbReference type="PROSITE" id="PS50294">
    <property type="entry name" value="WD_REPEATS_REGION"/>
    <property type="match status" value="10"/>
</dbReference>
<evidence type="ECO:0000259" key="4">
    <source>
        <dbReference type="Pfam" id="PF20703"/>
    </source>
</evidence>
<name>A0A8J3IZ18_9CHLR</name>
<feature type="repeat" description="WD" evidence="3">
    <location>
        <begin position="602"/>
        <end position="643"/>
    </location>
</feature>
<dbReference type="PANTHER" id="PTHR22847:SF637">
    <property type="entry name" value="WD REPEAT DOMAIN 5B"/>
    <property type="match status" value="1"/>
</dbReference>
<feature type="repeat" description="WD" evidence="3">
    <location>
        <begin position="550"/>
        <end position="582"/>
    </location>
</feature>
<evidence type="ECO:0000256" key="1">
    <source>
        <dbReference type="ARBA" id="ARBA00022574"/>
    </source>
</evidence>
<dbReference type="CDD" id="cd00200">
    <property type="entry name" value="WD40"/>
    <property type="match status" value="2"/>
</dbReference>
<keyword evidence="6" id="KW-1185">Reference proteome</keyword>
<dbReference type="Proteomes" id="UP000597444">
    <property type="component" value="Unassembled WGS sequence"/>
</dbReference>
<dbReference type="SUPFAM" id="SSF50969">
    <property type="entry name" value="YVTN repeat-like/Quinoprotein amine dehydrogenase"/>
    <property type="match status" value="1"/>
</dbReference>
<dbReference type="InterPro" id="IPR020472">
    <property type="entry name" value="WD40_PAC1"/>
</dbReference>
<feature type="repeat" description="WD" evidence="3">
    <location>
        <begin position="643"/>
        <end position="684"/>
    </location>
</feature>
<feature type="repeat" description="WD" evidence="3">
    <location>
        <begin position="830"/>
        <end position="871"/>
    </location>
</feature>
<dbReference type="InterPro" id="IPR001680">
    <property type="entry name" value="WD40_rpt"/>
</dbReference>
<dbReference type="SUPFAM" id="SSF50978">
    <property type="entry name" value="WD40 repeat-like"/>
    <property type="match status" value="1"/>
</dbReference>
<feature type="repeat" description="WD" evidence="3">
    <location>
        <begin position="871"/>
        <end position="902"/>
    </location>
</feature>
<feature type="repeat" description="WD" evidence="3">
    <location>
        <begin position="509"/>
        <end position="542"/>
    </location>
</feature>
<dbReference type="SMART" id="SM00320">
    <property type="entry name" value="WD40"/>
    <property type="match status" value="12"/>
</dbReference>
<dbReference type="PANTHER" id="PTHR22847">
    <property type="entry name" value="WD40 REPEAT PROTEIN"/>
    <property type="match status" value="1"/>
</dbReference>
<dbReference type="Pfam" id="PF00400">
    <property type="entry name" value="WD40"/>
    <property type="match status" value="11"/>
</dbReference>
<proteinExistence type="predicted"/>
<accession>A0A8J3IZ18</accession>
<dbReference type="EMBL" id="BNJK01000002">
    <property type="protein sequence ID" value="GHP00550.1"/>
    <property type="molecule type" value="Genomic_DNA"/>
</dbReference>
<feature type="domain" description="Novel STAND NTPase 1" evidence="4">
    <location>
        <begin position="3"/>
        <end position="262"/>
    </location>
</feature>
<evidence type="ECO:0000256" key="3">
    <source>
        <dbReference type="PROSITE-ProRule" id="PRU00221"/>
    </source>
</evidence>
<feature type="repeat" description="WD" evidence="3">
    <location>
        <begin position="468"/>
        <end position="509"/>
    </location>
</feature>
<dbReference type="PROSITE" id="PS50082">
    <property type="entry name" value="WD_REPEATS_2"/>
    <property type="match status" value="10"/>
</dbReference>
<protein>
    <recommendedName>
        <fullName evidence="4">Novel STAND NTPase 1 domain-containing protein</fullName>
    </recommendedName>
</protein>
<dbReference type="InterPro" id="IPR019775">
    <property type="entry name" value="WD40_repeat_CS"/>
</dbReference>
<dbReference type="Pfam" id="PF20703">
    <property type="entry name" value="nSTAND1"/>
    <property type="match status" value="1"/>
</dbReference>
<dbReference type="InterPro" id="IPR049052">
    <property type="entry name" value="nSTAND1"/>
</dbReference>
<keyword evidence="2" id="KW-0677">Repeat</keyword>
<dbReference type="PRINTS" id="PR00320">
    <property type="entry name" value="GPROTEINBRPT"/>
</dbReference>
<organism evidence="5 6">
    <name type="scientific">Reticulibacter mediterranei</name>
    <dbReference type="NCBI Taxonomy" id="2778369"/>
    <lineage>
        <taxon>Bacteria</taxon>
        <taxon>Bacillati</taxon>
        <taxon>Chloroflexota</taxon>
        <taxon>Ktedonobacteria</taxon>
        <taxon>Ktedonobacterales</taxon>
        <taxon>Reticulibacteraceae</taxon>
        <taxon>Reticulibacter</taxon>
    </lineage>
</organism>
<evidence type="ECO:0000313" key="5">
    <source>
        <dbReference type="EMBL" id="GHP00550.1"/>
    </source>
</evidence>
<keyword evidence="1 3" id="KW-0853">WD repeat</keyword>
<feature type="repeat" description="WD" evidence="3">
    <location>
        <begin position="789"/>
        <end position="830"/>
    </location>
</feature>
<feature type="repeat" description="WD" evidence="3">
    <location>
        <begin position="372"/>
        <end position="413"/>
    </location>
</feature>